<dbReference type="AlphaFoldDB" id="A0A8H7TF67"/>
<evidence type="ECO:0000313" key="2">
    <source>
        <dbReference type="Proteomes" id="UP000664132"/>
    </source>
</evidence>
<accession>A0A8H7TF67</accession>
<dbReference type="EMBL" id="JAFJYH010000082">
    <property type="protein sequence ID" value="KAG4420510.1"/>
    <property type="molecule type" value="Genomic_DNA"/>
</dbReference>
<evidence type="ECO:0000313" key="1">
    <source>
        <dbReference type="EMBL" id="KAG4420510.1"/>
    </source>
</evidence>
<dbReference type="OrthoDB" id="74545at2759"/>
<dbReference type="PANTHER" id="PTHR37015">
    <property type="entry name" value="REVERSE TRANSCRIPTASE DOMAIN-CONTAINING PROTEIN"/>
    <property type="match status" value="1"/>
</dbReference>
<name>A0A8H7TF67_9HELO</name>
<reference evidence="1" key="1">
    <citation type="submission" date="2021-02" db="EMBL/GenBank/DDBJ databases">
        <title>Genome sequence Cadophora malorum strain M34.</title>
        <authorList>
            <person name="Stefanovic E."/>
            <person name="Vu D."/>
            <person name="Scully C."/>
            <person name="Dijksterhuis J."/>
            <person name="Roader J."/>
            <person name="Houbraken J."/>
        </authorList>
    </citation>
    <scope>NUCLEOTIDE SEQUENCE</scope>
    <source>
        <strain evidence="1">M34</strain>
    </source>
</reference>
<organism evidence="1 2">
    <name type="scientific">Cadophora malorum</name>
    <dbReference type="NCBI Taxonomy" id="108018"/>
    <lineage>
        <taxon>Eukaryota</taxon>
        <taxon>Fungi</taxon>
        <taxon>Dikarya</taxon>
        <taxon>Ascomycota</taxon>
        <taxon>Pezizomycotina</taxon>
        <taxon>Leotiomycetes</taxon>
        <taxon>Helotiales</taxon>
        <taxon>Ploettnerulaceae</taxon>
        <taxon>Cadophora</taxon>
    </lineage>
</organism>
<comment type="caution">
    <text evidence="1">The sequence shown here is derived from an EMBL/GenBank/DDBJ whole genome shotgun (WGS) entry which is preliminary data.</text>
</comment>
<protein>
    <submittedName>
        <fullName evidence="1">Uncharacterized protein</fullName>
    </submittedName>
</protein>
<proteinExistence type="predicted"/>
<keyword evidence="2" id="KW-1185">Reference proteome</keyword>
<gene>
    <name evidence="1" type="ORF">IFR04_006330</name>
</gene>
<dbReference type="Proteomes" id="UP000664132">
    <property type="component" value="Unassembled WGS sequence"/>
</dbReference>
<sequence length="666" mass="75596">MNGRNGSHFNDVSMSWVITGLLRSDLLTEEKRIILKEFQSNKAVLSEIADVLNMKMISLDKWEWDPKGVMIEQRRLLNGRSRFFHDDELLQAMQLRYIGVEWSVHLKAALAEFQSTPNLWKTASEFVSTLDQERRKYFLAGLPLVPECCTVESIRTEHFKEEIFLEQLADKVDEVRGSYDDDGLEDGDTRKSSLQITQALLHTLATEIIVGRALGQDLTVVRTDFASFGPSLPHLTITTVLKSLGVSDRWVDFFHRTLEAPVKLLEDGSDASVNTRVRGTPPSYPMSDFMAEAVLFCLDFSFNQETNGTRMYRMHDDIWIWGSETSCAKGWDVMMRFAGLAGLGYSREKTGCVRIGKEGGQASQRPSNLPTGDICWGFLKLNAPSGRFLVDKALVNKHVGELRFQLEACKSIMEYIQAWNIYGVRFFANNIGRPANCFGVAHVHMMLETFRDIQSQLFGSTEHSALKNESTCDVTSTLQQQIKTKIGVDVPEGYIYFPASMGGLDLKNPFISLGLVQESIHKNPRSLMAQFFETGKFDYARAKAHFEKVTVPARENVSKKELAKDKFAGEPFMSFAEFTQYREQTSKILYRVYKDLMREPCQQRVVPTPGVVEALGRKSWDDLTAYQQWVIELHADDIVPRFSGLSIVQQGWLPTGTVSMFRESRF</sequence>
<dbReference type="PANTHER" id="PTHR37015:SF2">
    <property type="entry name" value="REVERSE TRANSCRIPTASE DOMAIN-CONTAINING PROTEIN"/>
    <property type="match status" value="1"/>
</dbReference>